<proteinExistence type="predicted"/>
<reference evidence="2 3" key="1">
    <citation type="journal article" date="2015" name="Fungal Genet. Biol.">
        <title>Evolution of novel wood decay mechanisms in Agaricales revealed by the genome sequences of Fistulina hepatica and Cylindrobasidium torrendii.</title>
        <authorList>
            <person name="Floudas D."/>
            <person name="Held B.W."/>
            <person name="Riley R."/>
            <person name="Nagy L.G."/>
            <person name="Koehler G."/>
            <person name="Ransdell A.S."/>
            <person name="Younus H."/>
            <person name="Chow J."/>
            <person name="Chiniquy J."/>
            <person name="Lipzen A."/>
            <person name="Tritt A."/>
            <person name="Sun H."/>
            <person name="Haridas S."/>
            <person name="LaButti K."/>
            <person name="Ohm R.A."/>
            <person name="Kues U."/>
            <person name="Blanchette R.A."/>
            <person name="Grigoriev I.V."/>
            <person name="Minto R.E."/>
            <person name="Hibbett D.S."/>
        </authorList>
    </citation>
    <scope>NUCLEOTIDE SEQUENCE [LARGE SCALE GENOMIC DNA]</scope>
    <source>
        <strain evidence="2 3">FP15055 ss-10</strain>
    </source>
</reference>
<dbReference type="InterPro" id="IPR037056">
    <property type="entry name" value="RNase_H1_N_sf"/>
</dbReference>
<dbReference type="Gene3D" id="3.40.970.10">
    <property type="entry name" value="Ribonuclease H1, N-terminal domain"/>
    <property type="match status" value="1"/>
</dbReference>
<keyword evidence="3" id="KW-1185">Reference proteome</keyword>
<protein>
    <submittedName>
        <fullName evidence="2">Uncharacterized protein</fullName>
    </submittedName>
</protein>
<evidence type="ECO:0000313" key="2">
    <source>
        <dbReference type="EMBL" id="KIY61957.1"/>
    </source>
</evidence>
<evidence type="ECO:0000256" key="1">
    <source>
        <dbReference type="SAM" id="Phobius"/>
    </source>
</evidence>
<organism evidence="2 3">
    <name type="scientific">Cylindrobasidium torrendii FP15055 ss-10</name>
    <dbReference type="NCBI Taxonomy" id="1314674"/>
    <lineage>
        <taxon>Eukaryota</taxon>
        <taxon>Fungi</taxon>
        <taxon>Dikarya</taxon>
        <taxon>Basidiomycota</taxon>
        <taxon>Agaricomycotina</taxon>
        <taxon>Agaricomycetes</taxon>
        <taxon>Agaricomycetidae</taxon>
        <taxon>Agaricales</taxon>
        <taxon>Marasmiineae</taxon>
        <taxon>Physalacriaceae</taxon>
        <taxon>Cylindrobasidium</taxon>
    </lineage>
</organism>
<accession>A0A0D7AUR9</accession>
<evidence type="ECO:0000313" key="3">
    <source>
        <dbReference type="Proteomes" id="UP000054007"/>
    </source>
</evidence>
<dbReference type="EMBL" id="KN880844">
    <property type="protein sequence ID" value="KIY61957.1"/>
    <property type="molecule type" value="Genomic_DNA"/>
</dbReference>
<dbReference type="AlphaFoldDB" id="A0A0D7AUR9"/>
<keyword evidence="1" id="KW-0812">Transmembrane</keyword>
<sequence>MMPVPASVDVPGAAVPAAVSSSVEKASLALTPPPSPPPPPTYIPCTGDPTDDMFVAHNKHVNAELGLQLGSPPTWNTLYVYDPLIAPHQYVDASSTAFVTGRAFSEVPKSLSPILLERAIFGQGRKTFYCVTNGTRVGVVLDCAEAMSYVQRVSNSHCFKSGSQANALRYFNGELTAGRVHIRAPSTPRPHIVVSLGEHWIIAVLLIIGTVAAYSYIL</sequence>
<feature type="non-terminal residue" evidence="2">
    <location>
        <position position="1"/>
    </location>
</feature>
<feature type="transmembrane region" description="Helical" evidence="1">
    <location>
        <begin position="199"/>
        <end position="217"/>
    </location>
</feature>
<name>A0A0D7AUR9_9AGAR</name>
<keyword evidence="1" id="KW-1133">Transmembrane helix</keyword>
<keyword evidence="1" id="KW-0472">Membrane</keyword>
<dbReference type="Proteomes" id="UP000054007">
    <property type="component" value="Unassembled WGS sequence"/>
</dbReference>
<gene>
    <name evidence="2" type="ORF">CYLTODRAFT_476370</name>
</gene>